<dbReference type="PANTHER" id="PTHR10500:SF0">
    <property type="entry name" value="SCO-SPONDIN-LIKE"/>
    <property type="match status" value="1"/>
</dbReference>
<dbReference type="AlphaFoldDB" id="A0A913ZMA0"/>
<keyword evidence="7" id="KW-1185">Reference proteome</keyword>
<feature type="signal peptide" evidence="5">
    <location>
        <begin position="1"/>
        <end position="23"/>
    </location>
</feature>
<keyword evidence="3" id="KW-0964">Secreted</keyword>
<dbReference type="OrthoDB" id="9969981at2759"/>
<dbReference type="GO" id="GO:0005576">
    <property type="term" value="C:extracellular region"/>
    <property type="evidence" value="ECO:0007669"/>
    <property type="project" value="UniProtKB-SubCell"/>
</dbReference>
<evidence type="ECO:0008006" key="8">
    <source>
        <dbReference type="Google" id="ProtNLM"/>
    </source>
</evidence>
<dbReference type="Pfam" id="PF05825">
    <property type="entry name" value="PSP94"/>
    <property type="match status" value="1"/>
</dbReference>
<dbReference type="EnsemblMetazoa" id="XM_038196949.1">
    <property type="protein sequence ID" value="XP_038052877.1"/>
    <property type="gene ID" value="LOC119725526"/>
</dbReference>
<evidence type="ECO:0000256" key="3">
    <source>
        <dbReference type="ARBA" id="ARBA00022525"/>
    </source>
</evidence>
<name>A0A913ZMA0_PATMI</name>
<evidence type="ECO:0000256" key="5">
    <source>
        <dbReference type="SAM" id="SignalP"/>
    </source>
</evidence>
<dbReference type="OMA" id="TSGIECC"/>
<evidence type="ECO:0000313" key="7">
    <source>
        <dbReference type="Proteomes" id="UP000887568"/>
    </source>
</evidence>
<dbReference type="InterPro" id="IPR008735">
    <property type="entry name" value="PSP94"/>
</dbReference>
<organism evidence="6 7">
    <name type="scientific">Patiria miniata</name>
    <name type="common">Bat star</name>
    <name type="synonym">Asterina miniata</name>
    <dbReference type="NCBI Taxonomy" id="46514"/>
    <lineage>
        <taxon>Eukaryota</taxon>
        <taxon>Metazoa</taxon>
        <taxon>Echinodermata</taxon>
        <taxon>Eleutherozoa</taxon>
        <taxon>Asterozoa</taxon>
        <taxon>Asteroidea</taxon>
        <taxon>Valvatacea</taxon>
        <taxon>Valvatida</taxon>
        <taxon>Asterinidae</taxon>
        <taxon>Patiria</taxon>
    </lineage>
</organism>
<dbReference type="RefSeq" id="XP_038052877.1">
    <property type="nucleotide sequence ID" value="XM_038196949.1"/>
</dbReference>
<reference evidence="6" key="1">
    <citation type="submission" date="2022-11" db="UniProtKB">
        <authorList>
            <consortium name="EnsemblMetazoa"/>
        </authorList>
    </citation>
    <scope>IDENTIFICATION</scope>
</reference>
<feature type="chain" id="PRO_5037403255" description="Beta-microseminoprotein-like" evidence="5">
    <location>
        <begin position="24"/>
        <end position="106"/>
    </location>
</feature>
<dbReference type="GeneID" id="119725526"/>
<dbReference type="PANTHER" id="PTHR10500">
    <property type="entry name" value="BETA-MICROSEMINOPROTEIN"/>
    <property type="match status" value="1"/>
</dbReference>
<protein>
    <recommendedName>
        <fullName evidence="8">Beta-microseminoprotein-like</fullName>
    </recommendedName>
</protein>
<keyword evidence="4" id="KW-1015">Disulfide bond</keyword>
<comment type="similarity">
    <text evidence="2">Belongs to the beta-microseminoprotein family.</text>
</comment>
<proteinExistence type="inferred from homology"/>
<evidence type="ECO:0000256" key="2">
    <source>
        <dbReference type="ARBA" id="ARBA00010352"/>
    </source>
</evidence>
<dbReference type="Proteomes" id="UP000887568">
    <property type="component" value="Unplaced"/>
</dbReference>
<sequence length="106" mass="12245">MVSHLVALFTCLSLVVLVSDTDAQCYYYDGPCVYDKHHYGMWEMWDTDDCEMCFCDGDFGYECCSKFYVPTVYDHEKCTVIKDKNTCQTRLLDKEGNECESLVGIL</sequence>
<comment type="subcellular location">
    <subcellularLocation>
        <location evidence="1">Secreted</location>
    </subcellularLocation>
</comment>
<accession>A0A913ZMA0</accession>
<dbReference type="Gene3D" id="2.60.40.1900">
    <property type="entry name" value="Beta-microseminoprotein (PSP94) domain"/>
    <property type="match status" value="1"/>
</dbReference>
<evidence type="ECO:0000256" key="1">
    <source>
        <dbReference type="ARBA" id="ARBA00004613"/>
    </source>
</evidence>
<evidence type="ECO:0000313" key="6">
    <source>
        <dbReference type="EnsemblMetazoa" id="XP_038052877.1"/>
    </source>
</evidence>
<keyword evidence="5" id="KW-0732">Signal</keyword>
<evidence type="ECO:0000256" key="4">
    <source>
        <dbReference type="ARBA" id="ARBA00023157"/>
    </source>
</evidence>